<proteinExistence type="predicted"/>
<accession>A0AAF0TVW0</accession>
<dbReference type="AlphaFoldDB" id="A0AAF0TVW0"/>
<evidence type="ECO:0000313" key="1">
    <source>
        <dbReference type="EMBL" id="WMV35107.1"/>
    </source>
</evidence>
<evidence type="ECO:0000313" key="2">
    <source>
        <dbReference type="Proteomes" id="UP001234989"/>
    </source>
</evidence>
<protein>
    <recommendedName>
        <fullName evidence="3">Copia protein</fullName>
    </recommendedName>
</protein>
<organism evidence="1 2">
    <name type="scientific">Solanum verrucosum</name>
    <dbReference type="NCBI Taxonomy" id="315347"/>
    <lineage>
        <taxon>Eukaryota</taxon>
        <taxon>Viridiplantae</taxon>
        <taxon>Streptophyta</taxon>
        <taxon>Embryophyta</taxon>
        <taxon>Tracheophyta</taxon>
        <taxon>Spermatophyta</taxon>
        <taxon>Magnoliopsida</taxon>
        <taxon>eudicotyledons</taxon>
        <taxon>Gunneridae</taxon>
        <taxon>Pentapetalae</taxon>
        <taxon>asterids</taxon>
        <taxon>lamiids</taxon>
        <taxon>Solanales</taxon>
        <taxon>Solanaceae</taxon>
        <taxon>Solanoideae</taxon>
        <taxon>Solaneae</taxon>
        <taxon>Solanum</taxon>
    </lineage>
</organism>
<sequence>MAVYCDSQSTLHIGRNPVFNERTKHIEVDCHFVRNLLQEGLISLHHISSDTQLTDILTKTLTGIRHIATLNKLSVFATPPT</sequence>
<dbReference type="Proteomes" id="UP001234989">
    <property type="component" value="Chromosome 6"/>
</dbReference>
<name>A0AAF0TVW0_SOLVR</name>
<dbReference type="CDD" id="cd09272">
    <property type="entry name" value="RNase_HI_RT_Ty1"/>
    <property type="match status" value="1"/>
</dbReference>
<evidence type="ECO:0008006" key="3">
    <source>
        <dbReference type="Google" id="ProtNLM"/>
    </source>
</evidence>
<gene>
    <name evidence="1" type="ORF">MTR67_028492</name>
</gene>
<reference evidence="1" key="1">
    <citation type="submission" date="2023-08" db="EMBL/GenBank/DDBJ databases">
        <title>A de novo genome assembly of Solanum verrucosum Schlechtendal, a Mexican diploid species geographically isolated from the other diploid A-genome species in potato relatives.</title>
        <authorList>
            <person name="Hosaka K."/>
        </authorList>
    </citation>
    <scope>NUCLEOTIDE SEQUENCE</scope>
    <source>
        <tissue evidence="1">Young leaves</tissue>
    </source>
</reference>
<keyword evidence="2" id="KW-1185">Reference proteome</keyword>
<dbReference type="EMBL" id="CP133617">
    <property type="protein sequence ID" value="WMV35107.1"/>
    <property type="molecule type" value="Genomic_DNA"/>
</dbReference>